<dbReference type="EMBL" id="BAABDQ010000005">
    <property type="protein sequence ID" value="GAA3549175.1"/>
    <property type="molecule type" value="Genomic_DNA"/>
</dbReference>
<comment type="catalytic activity">
    <reaction evidence="1">
        <text>ATP + protein L-histidine = ADP + protein N-phospho-L-histidine.</text>
        <dbReference type="EC" id="2.7.13.3"/>
    </reaction>
</comment>
<evidence type="ECO:0000256" key="3">
    <source>
        <dbReference type="ARBA" id="ARBA00023012"/>
    </source>
</evidence>
<dbReference type="InterPro" id="IPR003594">
    <property type="entry name" value="HATPase_dom"/>
</dbReference>
<dbReference type="SUPFAM" id="SSF55874">
    <property type="entry name" value="ATPase domain of HSP90 chaperone/DNA topoisomerase II/histidine kinase"/>
    <property type="match status" value="1"/>
</dbReference>
<dbReference type="PRINTS" id="PR00344">
    <property type="entry name" value="BCTRLSENSOR"/>
</dbReference>
<dbReference type="EC" id="2.7.13.3" evidence="2"/>
<dbReference type="Pfam" id="PF02518">
    <property type="entry name" value="HATPase_c"/>
    <property type="match status" value="1"/>
</dbReference>
<protein>
    <recommendedName>
        <fullName evidence="2">histidine kinase</fullName>
        <ecNumber evidence="2">2.7.13.3</ecNumber>
    </recommendedName>
</protein>
<dbReference type="InterPro" id="IPR004358">
    <property type="entry name" value="Sig_transdc_His_kin-like_C"/>
</dbReference>
<sequence length="96" mass="9963">MGAGCTLVTPHEARCAAANVGSMVVRGLDGNDVITNSTGLGLAIAREIAQRHHGTLTIEAAPGGARFVLRIPAVQELRAGRQGVRPVPRSCARRSP</sequence>
<comment type="caution">
    <text evidence="5">The sequence shown here is derived from an EMBL/GenBank/DDBJ whole genome shotgun (WGS) entry which is preliminary data.</text>
</comment>
<feature type="domain" description="Histidine kinase/HSP90-like ATPase" evidence="4">
    <location>
        <begin position="31"/>
        <end position="73"/>
    </location>
</feature>
<gene>
    <name evidence="5" type="ORF">GCM10022419_031900</name>
</gene>
<evidence type="ECO:0000259" key="4">
    <source>
        <dbReference type="Pfam" id="PF02518"/>
    </source>
</evidence>
<keyword evidence="6" id="KW-1185">Reference proteome</keyword>
<evidence type="ECO:0000313" key="5">
    <source>
        <dbReference type="EMBL" id="GAA3549175.1"/>
    </source>
</evidence>
<dbReference type="InterPro" id="IPR036890">
    <property type="entry name" value="HATPase_C_sf"/>
</dbReference>
<name>A0ABP6WCQ9_9ACTN</name>
<evidence type="ECO:0000256" key="1">
    <source>
        <dbReference type="ARBA" id="ARBA00000085"/>
    </source>
</evidence>
<proteinExistence type="predicted"/>
<dbReference type="Gene3D" id="3.30.565.10">
    <property type="entry name" value="Histidine kinase-like ATPase, C-terminal domain"/>
    <property type="match status" value="1"/>
</dbReference>
<evidence type="ECO:0000313" key="6">
    <source>
        <dbReference type="Proteomes" id="UP001500630"/>
    </source>
</evidence>
<dbReference type="Proteomes" id="UP001500630">
    <property type="component" value="Unassembled WGS sequence"/>
</dbReference>
<accession>A0ABP6WCQ9</accession>
<evidence type="ECO:0000256" key="2">
    <source>
        <dbReference type="ARBA" id="ARBA00012438"/>
    </source>
</evidence>
<keyword evidence="3" id="KW-0902">Two-component regulatory system</keyword>
<dbReference type="RefSeq" id="WP_345562408.1">
    <property type="nucleotide sequence ID" value="NZ_BAABDQ010000005.1"/>
</dbReference>
<reference evidence="6" key="1">
    <citation type="journal article" date="2019" name="Int. J. Syst. Evol. Microbiol.">
        <title>The Global Catalogue of Microorganisms (GCM) 10K type strain sequencing project: providing services to taxonomists for standard genome sequencing and annotation.</title>
        <authorList>
            <consortium name="The Broad Institute Genomics Platform"/>
            <consortium name="The Broad Institute Genome Sequencing Center for Infectious Disease"/>
            <person name="Wu L."/>
            <person name="Ma J."/>
        </authorList>
    </citation>
    <scope>NUCLEOTIDE SEQUENCE [LARGE SCALE GENOMIC DNA]</scope>
    <source>
        <strain evidence="6">JCM 17326</strain>
    </source>
</reference>
<organism evidence="5 6">
    <name type="scientific">Nonomuraea rosea</name>
    <dbReference type="NCBI Taxonomy" id="638574"/>
    <lineage>
        <taxon>Bacteria</taxon>
        <taxon>Bacillati</taxon>
        <taxon>Actinomycetota</taxon>
        <taxon>Actinomycetes</taxon>
        <taxon>Streptosporangiales</taxon>
        <taxon>Streptosporangiaceae</taxon>
        <taxon>Nonomuraea</taxon>
    </lineage>
</organism>